<organism evidence="2 3">
    <name type="scientific">Frankia nepalensis</name>
    <dbReference type="NCBI Taxonomy" id="1836974"/>
    <lineage>
        <taxon>Bacteria</taxon>
        <taxon>Bacillati</taxon>
        <taxon>Actinomycetota</taxon>
        <taxon>Actinomycetes</taxon>
        <taxon>Frankiales</taxon>
        <taxon>Frankiaceae</taxon>
        <taxon>Frankia</taxon>
    </lineage>
</organism>
<dbReference type="InterPro" id="IPR029058">
    <property type="entry name" value="AB_hydrolase_fold"/>
</dbReference>
<keyword evidence="2" id="KW-0378">Hydrolase</keyword>
<evidence type="ECO:0000259" key="1">
    <source>
        <dbReference type="Pfam" id="PF12697"/>
    </source>
</evidence>
<name>A0A937RCX4_9ACTN</name>
<dbReference type="GO" id="GO:0016787">
    <property type="term" value="F:hydrolase activity"/>
    <property type="evidence" value="ECO:0007669"/>
    <property type="project" value="UniProtKB-KW"/>
</dbReference>
<gene>
    <name evidence="2" type="ORF">I7412_12445</name>
</gene>
<dbReference type="Proteomes" id="UP000604475">
    <property type="component" value="Unassembled WGS sequence"/>
</dbReference>
<dbReference type="SUPFAM" id="SSF53474">
    <property type="entry name" value="alpha/beta-Hydrolases"/>
    <property type="match status" value="1"/>
</dbReference>
<reference evidence="2" key="1">
    <citation type="submission" date="2020-12" db="EMBL/GenBank/DDBJ databases">
        <title>Genomic characterization of non-nitrogen-fixing Frankia strains.</title>
        <authorList>
            <person name="Carlos-Shanley C."/>
            <person name="Guerra T."/>
            <person name="Hahn D."/>
        </authorList>
    </citation>
    <scope>NUCLEOTIDE SEQUENCE</scope>
    <source>
        <strain evidence="2">CN6</strain>
    </source>
</reference>
<evidence type="ECO:0000313" key="2">
    <source>
        <dbReference type="EMBL" id="MBL7627967.1"/>
    </source>
</evidence>
<dbReference type="Gene3D" id="3.40.50.1820">
    <property type="entry name" value="alpha/beta hydrolase"/>
    <property type="match status" value="1"/>
</dbReference>
<dbReference type="PANTHER" id="PTHR43798:SF33">
    <property type="entry name" value="HYDROLASE, PUTATIVE (AFU_ORTHOLOGUE AFUA_2G14860)-RELATED"/>
    <property type="match status" value="1"/>
</dbReference>
<dbReference type="EMBL" id="JAEACQ010000165">
    <property type="protein sequence ID" value="MBL7627967.1"/>
    <property type="molecule type" value="Genomic_DNA"/>
</dbReference>
<dbReference type="Pfam" id="PF12697">
    <property type="entry name" value="Abhydrolase_6"/>
    <property type="match status" value="1"/>
</dbReference>
<feature type="domain" description="AB hydrolase-1" evidence="1">
    <location>
        <begin position="69"/>
        <end position="284"/>
    </location>
</feature>
<accession>A0A937RCX4</accession>
<sequence length="309" mass="33398">MKTVENPEAGRFRSEALRAKFLAAYDAAFAALWPTPWAEDDVETEFGTTHAHRFGPTDAGDGDAGGDPVVLLHGANSNAVQWYPFVAALGARHPVIALDTLGDPGRGVARVPIHEPATSAAWLDQVLAGLDIDRAHLVGHSYGGWLVLNQALHRPERLISVTALDPGGLEKVGLRFIWLMYLNGLAGLAPAPLRRRLAVWLDNPVLEVPELKKVLLTGARAFRTRRPAPLPLTDDDLRSIRTPTLALLGERSPLLHPRRAQARIELMPNGHADILPGVGHGPGFQRGTGVDVNARLLAFLDSTQPDPRA</sequence>
<dbReference type="GO" id="GO:0016020">
    <property type="term" value="C:membrane"/>
    <property type="evidence" value="ECO:0007669"/>
    <property type="project" value="TreeGrafter"/>
</dbReference>
<evidence type="ECO:0000313" key="3">
    <source>
        <dbReference type="Proteomes" id="UP000604475"/>
    </source>
</evidence>
<dbReference type="PANTHER" id="PTHR43798">
    <property type="entry name" value="MONOACYLGLYCEROL LIPASE"/>
    <property type="match status" value="1"/>
</dbReference>
<comment type="caution">
    <text evidence="2">The sequence shown here is derived from an EMBL/GenBank/DDBJ whole genome shotgun (WGS) entry which is preliminary data.</text>
</comment>
<dbReference type="InterPro" id="IPR050266">
    <property type="entry name" value="AB_hydrolase_sf"/>
</dbReference>
<proteinExistence type="predicted"/>
<dbReference type="InterPro" id="IPR000073">
    <property type="entry name" value="AB_hydrolase_1"/>
</dbReference>
<keyword evidence="3" id="KW-1185">Reference proteome</keyword>
<dbReference type="RefSeq" id="WP_203001494.1">
    <property type="nucleotide sequence ID" value="NZ_JADWYU010000223.1"/>
</dbReference>
<protein>
    <submittedName>
        <fullName evidence="2">Alpha/beta fold hydrolase</fullName>
    </submittedName>
</protein>
<dbReference type="AlphaFoldDB" id="A0A937RCX4"/>